<sequence length="335" mass="35881">MHIGPHLVAYAAMINIPWPGVSGAPARLQPLLLPLYRQAGIEVSLLRLDELHSQVSGNKLFKLKYHLEQAMSAGYRRVISFGGAFSNHLHALAFAGRVMGLETIGVVRGEPGYADNPTLRDAADWGMRLHFVDRRTYRCKQTPEVADRLRDRFGDCYIIAEGGAGPPALQGCGEIFDAFPAGALAGTGLVGLAVGTGSTLAGLVAARPEHCRLLGFPVLRGGDFLYRDIASQLREAGLADSAGWQLQLDAHEGGYGRVSLQLAAFLHAFEQETGICLDPVYTGKLLLGFNRLVVSGGIAAGTRVVLIHTGGLQGLRGMAKTLYDRRSAFRGALPL</sequence>
<dbReference type="PANTHER" id="PTHR43780:SF2">
    <property type="entry name" value="1-AMINOCYCLOPROPANE-1-CARBOXYLATE DEAMINASE-RELATED"/>
    <property type="match status" value="1"/>
</dbReference>
<dbReference type="InterPro" id="IPR027278">
    <property type="entry name" value="ACCD_DCysDesulf"/>
</dbReference>
<organism evidence="7 8">
    <name type="scientific">Marinobacterium nitratireducens</name>
    <dbReference type="NCBI Taxonomy" id="518897"/>
    <lineage>
        <taxon>Bacteria</taxon>
        <taxon>Pseudomonadati</taxon>
        <taxon>Pseudomonadota</taxon>
        <taxon>Gammaproteobacteria</taxon>
        <taxon>Oceanospirillales</taxon>
        <taxon>Oceanospirillaceae</taxon>
        <taxon>Marinobacterium</taxon>
    </lineage>
</organism>
<evidence type="ECO:0000256" key="1">
    <source>
        <dbReference type="ARBA" id="ARBA00001933"/>
    </source>
</evidence>
<feature type="domain" description="Tryptophan synthase beta chain-like PALP" evidence="6">
    <location>
        <begin position="35"/>
        <end position="310"/>
    </location>
</feature>
<dbReference type="InterPro" id="IPR001926">
    <property type="entry name" value="TrpB-like_PALP"/>
</dbReference>
<dbReference type="Pfam" id="PF00291">
    <property type="entry name" value="PALP"/>
    <property type="match status" value="1"/>
</dbReference>
<evidence type="ECO:0000313" key="7">
    <source>
        <dbReference type="EMBL" id="GGO81063.1"/>
    </source>
</evidence>
<dbReference type="GO" id="GO:0019148">
    <property type="term" value="F:D-cysteine desulfhydrase activity"/>
    <property type="evidence" value="ECO:0007669"/>
    <property type="project" value="TreeGrafter"/>
</dbReference>
<evidence type="ECO:0000256" key="2">
    <source>
        <dbReference type="ARBA" id="ARBA00008639"/>
    </source>
</evidence>
<gene>
    <name evidence="7" type="ORF">GCM10011348_19210</name>
</gene>
<name>A0A917ZCV1_9GAMM</name>
<dbReference type="Gene3D" id="3.40.50.1100">
    <property type="match status" value="2"/>
</dbReference>
<proteinExistence type="inferred from homology"/>
<dbReference type="InterPro" id="IPR036052">
    <property type="entry name" value="TrpB-like_PALP_sf"/>
</dbReference>
<comment type="cofactor">
    <cofactor evidence="1">
        <name>pyridoxal 5'-phosphate</name>
        <dbReference type="ChEBI" id="CHEBI:597326"/>
    </cofactor>
</comment>
<evidence type="ECO:0000313" key="8">
    <source>
        <dbReference type="Proteomes" id="UP000599578"/>
    </source>
</evidence>
<evidence type="ECO:0000256" key="3">
    <source>
        <dbReference type="ARBA" id="ARBA00022898"/>
    </source>
</evidence>
<comment type="caution">
    <text evidence="7">The sequence shown here is derived from an EMBL/GenBank/DDBJ whole genome shotgun (WGS) entry which is preliminary data.</text>
</comment>
<evidence type="ECO:0000256" key="4">
    <source>
        <dbReference type="PIRSR" id="PIRSR006278-1"/>
    </source>
</evidence>
<dbReference type="EMBL" id="BMLT01000004">
    <property type="protein sequence ID" value="GGO81063.1"/>
    <property type="molecule type" value="Genomic_DNA"/>
</dbReference>
<dbReference type="Proteomes" id="UP000599578">
    <property type="component" value="Unassembled WGS sequence"/>
</dbReference>
<evidence type="ECO:0000259" key="6">
    <source>
        <dbReference type="Pfam" id="PF00291"/>
    </source>
</evidence>
<feature type="modified residue" description="N6-(pyridoxal phosphate)lysine" evidence="5">
    <location>
        <position position="59"/>
    </location>
</feature>
<reference evidence="7 8" key="1">
    <citation type="journal article" date="2014" name="Int. J. Syst. Evol. Microbiol.">
        <title>Complete genome sequence of Corynebacterium casei LMG S-19264T (=DSM 44701T), isolated from a smear-ripened cheese.</title>
        <authorList>
            <consortium name="US DOE Joint Genome Institute (JGI-PGF)"/>
            <person name="Walter F."/>
            <person name="Albersmeier A."/>
            <person name="Kalinowski J."/>
            <person name="Ruckert C."/>
        </authorList>
    </citation>
    <scope>NUCLEOTIDE SEQUENCE [LARGE SCALE GENOMIC DNA]</scope>
    <source>
        <strain evidence="7 8">CGMCC 1.7286</strain>
    </source>
</reference>
<accession>A0A917ZCV1</accession>
<keyword evidence="8" id="KW-1185">Reference proteome</keyword>
<dbReference type="PANTHER" id="PTHR43780">
    <property type="entry name" value="1-AMINOCYCLOPROPANE-1-CARBOXYLATE DEAMINASE-RELATED"/>
    <property type="match status" value="1"/>
</dbReference>
<dbReference type="PIRSF" id="PIRSF006278">
    <property type="entry name" value="ACCD_DCysDesulf"/>
    <property type="match status" value="1"/>
</dbReference>
<evidence type="ECO:0000256" key="5">
    <source>
        <dbReference type="PIRSR" id="PIRSR006278-2"/>
    </source>
</evidence>
<feature type="active site" description="Nucleophile" evidence="4">
    <location>
        <position position="86"/>
    </location>
</feature>
<keyword evidence="3 5" id="KW-0663">Pyridoxal phosphate</keyword>
<protein>
    <submittedName>
        <fullName evidence="7">1-aminocyclopropane-1-carboxylate deaminase</fullName>
    </submittedName>
</protein>
<dbReference type="AlphaFoldDB" id="A0A917ZCV1"/>
<dbReference type="SUPFAM" id="SSF53686">
    <property type="entry name" value="Tryptophan synthase beta subunit-like PLP-dependent enzymes"/>
    <property type="match status" value="1"/>
</dbReference>
<comment type="similarity">
    <text evidence="2">Belongs to the ACC deaminase/D-cysteine desulfhydrase family.</text>
</comment>